<dbReference type="RefSeq" id="WP_038560662.1">
    <property type="nucleotide sequence ID" value="NZ_FOHT01000023.1"/>
</dbReference>
<dbReference type="Pfam" id="PF07505">
    <property type="entry name" value="DUF5131"/>
    <property type="match status" value="1"/>
</dbReference>
<evidence type="ECO:0000313" key="2">
    <source>
        <dbReference type="EMBL" id="SET79042.1"/>
    </source>
</evidence>
<dbReference type="Proteomes" id="UP000181981">
    <property type="component" value="Unassembled WGS sequence"/>
</dbReference>
<organism evidence="2 4">
    <name type="scientific">Draconibacterium orientale</name>
    <dbReference type="NCBI Taxonomy" id="1168034"/>
    <lineage>
        <taxon>Bacteria</taxon>
        <taxon>Pseudomonadati</taxon>
        <taxon>Bacteroidota</taxon>
        <taxon>Bacteroidia</taxon>
        <taxon>Marinilabiliales</taxon>
        <taxon>Prolixibacteraceae</taxon>
        <taxon>Draconibacterium</taxon>
    </lineage>
</organism>
<dbReference type="Proteomes" id="UP000023772">
    <property type="component" value="Chromosome"/>
</dbReference>
<protein>
    <submittedName>
        <fullName evidence="2">Protein gp37</fullName>
    </submittedName>
</protein>
<evidence type="ECO:0000313" key="3">
    <source>
        <dbReference type="Proteomes" id="UP000023772"/>
    </source>
</evidence>
<dbReference type="EMBL" id="CP007451">
    <property type="protein sequence ID" value="AHW60651.1"/>
    <property type="molecule type" value="Genomic_DNA"/>
</dbReference>
<dbReference type="HOGENOM" id="CLU_054184_0_1_10"/>
<dbReference type="OrthoDB" id="9787478at2"/>
<gene>
    <name evidence="1" type="ORF">FH5T_16175</name>
    <name evidence="2" type="ORF">SAMN05444285_12364</name>
</gene>
<dbReference type="EMBL" id="FOHT01000023">
    <property type="protein sequence ID" value="SET79042.1"/>
    <property type="molecule type" value="Genomic_DNA"/>
</dbReference>
<reference evidence="1 3" key="1">
    <citation type="submission" date="2014-03" db="EMBL/GenBank/DDBJ databases">
        <title>Complete genome sequence of a deeply braunched marine Bacteroidia bacterium Draconibacterium orientale type strain FH5T.</title>
        <authorList>
            <person name="Li X."/>
            <person name="Wang X."/>
            <person name="Xie Z."/>
            <person name="Du Z."/>
            <person name="Chen G."/>
        </authorList>
    </citation>
    <scope>NUCLEOTIDE SEQUENCE [LARGE SCALE GENOMIC DNA]</scope>
    <source>
        <strain evidence="1 3">FH5</strain>
    </source>
</reference>
<dbReference type="InterPro" id="IPR011101">
    <property type="entry name" value="DUF5131"/>
</dbReference>
<dbReference type="eggNOG" id="COG4422">
    <property type="taxonomic scope" value="Bacteria"/>
</dbReference>
<dbReference type="STRING" id="1168034.FH5T_16175"/>
<keyword evidence="3" id="KW-1185">Reference proteome</keyword>
<dbReference type="KEGG" id="dori:FH5T_16175"/>
<reference evidence="2 4" key="2">
    <citation type="submission" date="2016-10" db="EMBL/GenBank/DDBJ databases">
        <authorList>
            <person name="de Groot N.N."/>
        </authorList>
    </citation>
    <scope>NUCLEOTIDE SEQUENCE [LARGE SCALE GENOMIC DNA]</scope>
    <source>
        <strain evidence="2 4">DSM 25947</strain>
    </source>
</reference>
<proteinExistence type="predicted"/>
<accession>X5E236</accession>
<sequence length="245" mass="28614">MALTNKIDWQQESWNPTTGCTPISKGCKNCYALSRAKKLRENGYKSYTDGFELKLHRERLNKPFTFKKPSRIFVDSMSDLFHEDVPLEFIQQVFDVIRQCPQHLFLIVTKRAEVLVKYSNDLNWYNNIIIAVTVEHSDYKYRLDLLRKVPVKNKAVFFEPLLDEIGEVDLSGIKWAFVGGESGMNYRPVKKEWIYQVKEQCDKQGCTFIFKQWGGLNRFLSGNELDGKLYHNIPTVDNVLQPTLF</sequence>
<dbReference type="AlphaFoldDB" id="X5E236"/>
<name>X5E236_9BACT</name>
<evidence type="ECO:0000313" key="1">
    <source>
        <dbReference type="EMBL" id="AHW60651.1"/>
    </source>
</evidence>
<evidence type="ECO:0000313" key="4">
    <source>
        <dbReference type="Proteomes" id="UP000181981"/>
    </source>
</evidence>